<name>A0A645CDH8_9ZZZZ</name>
<dbReference type="InterPro" id="IPR006490">
    <property type="entry name" value="Maj_tail_phi13"/>
</dbReference>
<evidence type="ECO:0000313" key="1">
    <source>
        <dbReference type="EMBL" id="MPM75036.1"/>
    </source>
</evidence>
<dbReference type="NCBIfam" id="TIGR01603">
    <property type="entry name" value="maj_tail_phi13"/>
    <property type="match status" value="1"/>
</dbReference>
<protein>
    <recommendedName>
        <fullName evidence="2">Phage tail protein</fullName>
    </recommendedName>
</protein>
<organism evidence="1">
    <name type="scientific">bioreactor metagenome</name>
    <dbReference type="NCBI Taxonomy" id="1076179"/>
    <lineage>
        <taxon>unclassified sequences</taxon>
        <taxon>metagenomes</taxon>
        <taxon>ecological metagenomes</taxon>
    </lineage>
</organism>
<gene>
    <name evidence="1" type="ORF">SDC9_122027</name>
</gene>
<evidence type="ECO:0008006" key="2">
    <source>
        <dbReference type="Google" id="ProtNLM"/>
    </source>
</evidence>
<reference evidence="1" key="1">
    <citation type="submission" date="2019-08" db="EMBL/GenBank/DDBJ databases">
        <authorList>
            <person name="Kucharzyk K."/>
            <person name="Murdoch R.W."/>
            <person name="Higgins S."/>
            <person name="Loffler F."/>
        </authorList>
    </citation>
    <scope>NUCLEOTIDE SEQUENCE</scope>
</reference>
<dbReference type="EMBL" id="VSSQ01026363">
    <property type="protein sequence ID" value="MPM75036.1"/>
    <property type="molecule type" value="Genomic_DNA"/>
</dbReference>
<sequence length="182" mass="20793">MNYESKILFGLDKIHYCKDGIIKPILGALDIEINLEQPYQYAKKQGFDSIRFKDSVRGKGKLTLLGLTLEEQAHILGCEYENGELYIEDGFNPKPISLLFSRERADGSELYTVVYKCVVNNPSDVATTIQGEMNNETQTLEFDVLVDLNKKLTYFTLDTKIGNKDTVDDFFKELQYPSRAVR</sequence>
<accession>A0A645CDH8</accession>
<comment type="caution">
    <text evidence="1">The sequence shown here is derived from an EMBL/GenBank/DDBJ whole genome shotgun (WGS) entry which is preliminary data.</text>
</comment>
<proteinExistence type="predicted"/>
<dbReference type="AlphaFoldDB" id="A0A645CDH8"/>